<reference evidence="10" key="1">
    <citation type="journal article" date="2016" name="Nature">
        <title>The genome of the seagrass Zostera marina reveals angiosperm adaptation to the sea.</title>
        <authorList>
            <person name="Olsen J.L."/>
            <person name="Rouze P."/>
            <person name="Verhelst B."/>
            <person name="Lin Y.-C."/>
            <person name="Bayer T."/>
            <person name="Collen J."/>
            <person name="Dattolo E."/>
            <person name="De Paoli E."/>
            <person name="Dittami S."/>
            <person name="Maumus F."/>
            <person name="Michel G."/>
            <person name="Kersting A."/>
            <person name="Lauritano C."/>
            <person name="Lohaus R."/>
            <person name="Toepel M."/>
            <person name="Tonon T."/>
            <person name="Vanneste K."/>
            <person name="Amirebrahimi M."/>
            <person name="Brakel J."/>
            <person name="Bostroem C."/>
            <person name="Chovatia M."/>
            <person name="Grimwood J."/>
            <person name="Jenkins J.W."/>
            <person name="Jueterbock A."/>
            <person name="Mraz A."/>
            <person name="Stam W.T."/>
            <person name="Tice H."/>
            <person name="Bornberg-Bauer E."/>
            <person name="Green P.J."/>
            <person name="Pearson G.A."/>
            <person name="Procaccini G."/>
            <person name="Duarte C.M."/>
            <person name="Schmutz J."/>
            <person name="Reusch T.B.H."/>
            <person name="Van de Peer Y."/>
        </authorList>
    </citation>
    <scope>NUCLEOTIDE SEQUENCE [LARGE SCALE GENOMIC DNA]</scope>
    <source>
        <strain evidence="10">cv. Finnish</strain>
    </source>
</reference>
<feature type="compositionally biased region" description="Basic and acidic residues" evidence="6">
    <location>
        <begin position="1"/>
        <end position="11"/>
    </location>
</feature>
<feature type="region of interest" description="Disordered" evidence="6">
    <location>
        <begin position="1"/>
        <end position="56"/>
    </location>
</feature>
<dbReference type="EMBL" id="LFYR01001803">
    <property type="protein sequence ID" value="KMZ59304.1"/>
    <property type="molecule type" value="Genomic_DNA"/>
</dbReference>
<name>A0A0K9NR96_ZOSMR</name>
<dbReference type="GO" id="GO:0046873">
    <property type="term" value="F:metal ion transmembrane transporter activity"/>
    <property type="evidence" value="ECO:0000318"/>
    <property type="project" value="GO_Central"/>
</dbReference>
<dbReference type="InterPro" id="IPR045316">
    <property type="entry name" value="Msc2-like"/>
</dbReference>
<proteinExistence type="predicted"/>
<feature type="transmembrane region" description="Helical" evidence="7">
    <location>
        <begin position="279"/>
        <end position="301"/>
    </location>
</feature>
<organism evidence="9 10">
    <name type="scientific">Zostera marina</name>
    <name type="common">Eelgrass</name>
    <dbReference type="NCBI Taxonomy" id="29655"/>
    <lineage>
        <taxon>Eukaryota</taxon>
        <taxon>Viridiplantae</taxon>
        <taxon>Streptophyta</taxon>
        <taxon>Embryophyta</taxon>
        <taxon>Tracheophyta</taxon>
        <taxon>Spermatophyta</taxon>
        <taxon>Magnoliopsida</taxon>
        <taxon>Liliopsida</taxon>
        <taxon>Zosteraceae</taxon>
        <taxon>Zostera</taxon>
    </lineage>
</organism>
<dbReference type="GO" id="GO:0005385">
    <property type="term" value="F:zinc ion transmembrane transporter activity"/>
    <property type="evidence" value="ECO:0007669"/>
    <property type="project" value="InterPro"/>
</dbReference>
<dbReference type="STRING" id="29655.A0A0K9NR96"/>
<feature type="transmembrane region" description="Helical" evidence="7">
    <location>
        <begin position="236"/>
        <end position="258"/>
    </location>
</feature>
<keyword evidence="5 7" id="KW-0472">Membrane</keyword>
<evidence type="ECO:0000256" key="6">
    <source>
        <dbReference type="SAM" id="MobiDB-lite"/>
    </source>
</evidence>
<dbReference type="Proteomes" id="UP000036987">
    <property type="component" value="Unassembled WGS sequence"/>
</dbReference>
<evidence type="ECO:0000256" key="1">
    <source>
        <dbReference type="ARBA" id="ARBA00004141"/>
    </source>
</evidence>
<feature type="compositionally biased region" description="Low complexity" evidence="6">
    <location>
        <begin position="14"/>
        <end position="30"/>
    </location>
</feature>
<dbReference type="FunFam" id="1.20.1510.10:FF:000019">
    <property type="entry name" value="Metal tolerance protein C2"/>
    <property type="match status" value="1"/>
</dbReference>
<dbReference type="InterPro" id="IPR027469">
    <property type="entry name" value="Cation_efflux_TMD_sf"/>
</dbReference>
<dbReference type="Gene3D" id="1.20.1510.10">
    <property type="entry name" value="Cation efflux protein transmembrane domain"/>
    <property type="match status" value="1"/>
</dbReference>
<keyword evidence="3 7" id="KW-0812">Transmembrane</keyword>
<evidence type="ECO:0000256" key="4">
    <source>
        <dbReference type="ARBA" id="ARBA00022989"/>
    </source>
</evidence>
<dbReference type="Pfam" id="PF01545">
    <property type="entry name" value="Cation_efflux"/>
    <property type="match status" value="1"/>
</dbReference>
<gene>
    <name evidence="9" type="ORF">ZOSMA_6G02430</name>
</gene>
<dbReference type="NCBIfam" id="TIGR01297">
    <property type="entry name" value="CDF"/>
    <property type="match status" value="1"/>
</dbReference>
<feature type="compositionally biased region" description="Low complexity" evidence="6">
    <location>
        <begin position="42"/>
        <end position="54"/>
    </location>
</feature>
<dbReference type="GO" id="GO:0006882">
    <property type="term" value="P:intracellular zinc ion homeostasis"/>
    <property type="evidence" value="ECO:0007669"/>
    <property type="project" value="InterPro"/>
</dbReference>
<dbReference type="SUPFAM" id="SSF161111">
    <property type="entry name" value="Cation efflux protein transmembrane domain-like"/>
    <property type="match status" value="1"/>
</dbReference>
<evidence type="ECO:0000313" key="10">
    <source>
        <dbReference type="Proteomes" id="UP000036987"/>
    </source>
</evidence>
<accession>A0A0K9NR96</accession>
<dbReference type="PANTHER" id="PTHR45755:SF3">
    <property type="entry name" value="METAL TOLERANCE PROTEIN C2"/>
    <property type="match status" value="1"/>
</dbReference>
<dbReference type="OMA" id="RSGNRYM"/>
<comment type="subcellular location">
    <subcellularLocation>
        <location evidence="1">Membrane</location>
        <topology evidence="1">Multi-pass membrane protein</topology>
    </subcellularLocation>
</comment>
<dbReference type="AlphaFoldDB" id="A0A0K9NR96"/>
<dbReference type="GO" id="GO:0005774">
    <property type="term" value="C:vacuolar membrane"/>
    <property type="evidence" value="ECO:0007669"/>
    <property type="project" value="UniProtKB-SubCell"/>
</dbReference>
<keyword evidence="10" id="KW-1185">Reference proteome</keyword>
<dbReference type="PANTHER" id="PTHR45755">
    <property type="match status" value="1"/>
</dbReference>
<dbReference type="InterPro" id="IPR002524">
    <property type="entry name" value="Cation_efflux"/>
</dbReference>
<feature type="transmembrane region" description="Helical" evidence="7">
    <location>
        <begin position="167"/>
        <end position="186"/>
    </location>
</feature>
<dbReference type="InterPro" id="IPR058533">
    <property type="entry name" value="Cation_efflux_TM"/>
</dbReference>
<evidence type="ECO:0000259" key="8">
    <source>
        <dbReference type="Pfam" id="PF01545"/>
    </source>
</evidence>
<evidence type="ECO:0000313" key="9">
    <source>
        <dbReference type="EMBL" id="KMZ59304.1"/>
    </source>
</evidence>
<dbReference type="OrthoDB" id="78669at2759"/>
<keyword evidence="2" id="KW-0813">Transport</keyword>
<protein>
    <submittedName>
        <fullName evidence="9">Metal tolerance protein C2</fullName>
    </submittedName>
</protein>
<evidence type="ECO:0000256" key="2">
    <source>
        <dbReference type="ARBA" id="ARBA00022448"/>
    </source>
</evidence>
<evidence type="ECO:0000256" key="7">
    <source>
        <dbReference type="SAM" id="Phobius"/>
    </source>
</evidence>
<sequence length="414" mass="46012">MTMENEKRIRMENTSFHSTPTTSSTSMPSTYGLGPNDRRFSFSRQQSSRQFDQSTPIPLKRNASFSSSFSLSQPLLSRTDSTIIVPSDARELEWKGGGEGKFLFGSGANGKMIGFFLMLFITVFRSVRFGSRPMRRLAFMIILNAAFSTVELMIGIITGRVGLISDAFHLTFGCGLLMFSLLAMSLSQGKPDGAYTYGYKRLEVLSAFTNALFLLFMSFSLAVEALHAFIQDESEHKHYLIVSAVTNLLANILGFWFFRSYARVNIVYRKPEDMNYHSVCIHVLADSIRSVGIILASWLLTLGIDNAEVLCLGLVSVTIFIVVMPLFRATGSILLQKSPASIPSSAFIKCCRQIDALEDVNEVSDARFWELVPGHVVGSLSLKIKEGSDDYTILDYVHGLYSELGIQEMTVETS</sequence>
<keyword evidence="4 7" id="KW-1133">Transmembrane helix</keyword>
<comment type="caution">
    <text evidence="9">The sequence shown here is derived from an EMBL/GenBank/DDBJ whole genome shotgun (WGS) entry which is preliminary data.</text>
</comment>
<feature type="transmembrane region" description="Helical" evidence="7">
    <location>
        <begin position="207"/>
        <end position="230"/>
    </location>
</feature>
<evidence type="ECO:0000256" key="3">
    <source>
        <dbReference type="ARBA" id="ARBA00022692"/>
    </source>
</evidence>
<feature type="transmembrane region" description="Helical" evidence="7">
    <location>
        <begin position="137"/>
        <end position="161"/>
    </location>
</feature>
<evidence type="ECO:0000256" key="5">
    <source>
        <dbReference type="ARBA" id="ARBA00023136"/>
    </source>
</evidence>
<feature type="transmembrane region" description="Helical" evidence="7">
    <location>
        <begin position="307"/>
        <end position="327"/>
    </location>
</feature>
<dbReference type="GO" id="GO:0030001">
    <property type="term" value="P:metal ion transport"/>
    <property type="evidence" value="ECO:0000318"/>
    <property type="project" value="GO_Central"/>
</dbReference>
<dbReference type="GO" id="GO:0005794">
    <property type="term" value="C:Golgi apparatus"/>
    <property type="evidence" value="ECO:0000318"/>
    <property type="project" value="GO_Central"/>
</dbReference>
<feature type="domain" description="Cation efflux protein transmembrane" evidence="8">
    <location>
        <begin position="139"/>
        <end position="335"/>
    </location>
</feature>
<feature type="transmembrane region" description="Helical" evidence="7">
    <location>
        <begin position="102"/>
        <end position="125"/>
    </location>
</feature>